<dbReference type="Proteomes" id="UP000019149">
    <property type="component" value="Unassembled WGS sequence"/>
</dbReference>
<dbReference type="EMBL" id="APAU02000023">
    <property type="protein sequence ID" value="EUB61140.1"/>
    <property type="molecule type" value="Genomic_DNA"/>
</dbReference>
<proteinExistence type="predicted"/>
<name>W6UI30_ECHGR</name>
<sequence>MRSEYHVDLPLLQFSVLTVLAAFAAISSSASISNHVNFEVIAFRLILAKLHVQILPSNFHDELSRNPNYEKCAIKHKCAFKNGADNE</sequence>
<organism evidence="1 2">
    <name type="scientific">Echinococcus granulosus</name>
    <name type="common">Hydatid tapeworm</name>
    <dbReference type="NCBI Taxonomy" id="6210"/>
    <lineage>
        <taxon>Eukaryota</taxon>
        <taxon>Metazoa</taxon>
        <taxon>Spiralia</taxon>
        <taxon>Lophotrochozoa</taxon>
        <taxon>Platyhelminthes</taxon>
        <taxon>Cestoda</taxon>
        <taxon>Eucestoda</taxon>
        <taxon>Cyclophyllidea</taxon>
        <taxon>Taeniidae</taxon>
        <taxon>Echinococcus</taxon>
        <taxon>Echinococcus granulosus group</taxon>
    </lineage>
</organism>
<dbReference type="AlphaFoldDB" id="W6UI30"/>
<keyword evidence="2" id="KW-1185">Reference proteome</keyword>
<dbReference type="CTD" id="36339703"/>
<evidence type="ECO:0000313" key="2">
    <source>
        <dbReference type="Proteomes" id="UP000019149"/>
    </source>
</evidence>
<protein>
    <submittedName>
        <fullName evidence="1">Uncharacterized protein</fullName>
    </submittedName>
</protein>
<dbReference type="KEGG" id="egl:EGR_03988"/>
<reference evidence="1 2" key="1">
    <citation type="journal article" date="2013" name="Nat. Genet.">
        <title>The genome of the hydatid tapeworm Echinococcus granulosus.</title>
        <authorList>
            <person name="Zheng H."/>
            <person name="Zhang W."/>
            <person name="Zhang L."/>
            <person name="Zhang Z."/>
            <person name="Li J."/>
            <person name="Lu G."/>
            <person name="Zhu Y."/>
            <person name="Wang Y."/>
            <person name="Huang Y."/>
            <person name="Liu J."/>
            <person name="Kang H."/>
            <person name="Chen J."/>
            <person name="Wang L."/>
            <person name="Chen A."/>
            <person name="Yu S."/>
            <person name="Gao Z."/>
            <person name="Jin L."/>
            <person name="Gu W."/>
            <person name="Wang Z."/>
            <person name="Zhao L."/>
            <person name="Shi B."/>
            <person name="Wen H."/>
            <person name="Lin R."/>
            <person name="Jones M.K."/>
            <person name="Brejova B."/>
            <person name="Vinar T."/>
            <person name="Zhao G."/>
            <person name="McManus D.P."/>
            <person name="Chen Z."/>
            <person name="Zhou Y."/>
            <person name="Wang S."/>
        </authorList>
    </citation>
    <scope>NUCLEOTIDE SEQUENCE [LARGE SCALE GENOMIC DNA]</scope>
</reference>
<evidence type="ECO:0000313" key="1">
    <source>
        <dbReference type="EMBL" id="EUB61140.1"/>
    </source>
</evidence>
<dbReference type="GeneID" id="36339703"/>
<dbReference type="RefSeq" id="XP_024352336.1">
    <property type="nucleotide sequence ID" value="XM_024493237.1"/>
</dbReference>
<accession>W6UI30</accession>
<gene>
    <name evidence="1" type="ORF">EGR_03988</name>
</gene>
<comment type="caution">
    <text evidence="1">The sequence shown here is derived from an EMBL/GenBank/DDBJ whole genome shotgun (WGS) entry which is preliminary data.</text>
</comment>